<accession>A0ABT2GTA8</accession>
<evidence type="ECO:0000313" key="3">
    <source>
        <dbReference type="Proteomes" id="UP001165584"/>
    </source>
</evidence>
<sequence>MTAIGAHAEVLVNANDLRRATVRDSGTLLLWIGALLPLAGLAAIILSWTLLIQVQWISLVVVLGCFNIVAGANFAWWGDRFRHYDPLFPSGVWGAVFATGCLAMSSVVAVALLIYANYSLLSIVMWFQNN</sequence>
<keyword evidence="1" id="KW-0472">Membrane</keyword>
<keyword evidence="1" id="KW-0812">Transmembrane</keyword>
<feature type="transmembrane region" description="Helical" evidence="1">
    <location>
        <begin position="28"/>
        <end position="50"/>
    </location>
</feature>
<reference evidence="2" key="1">
    <citation type="submission" date="2022-08" db="EMBL/GenBank/DDBJ databases">
        <authorList>
            <person name="Deng Y."/>
            <person name="Han X.-F."/>
            <person name="Zhang Y.-Q."/>
        </authorList>
    </citation>
    <scope>NUCLEOTIDE SEQUENCE</scope>
    <source>
        <strain evidence="2">CPCC 205763</strain>
    </source>
</reference>
<keyword evidence="1" id="KW-1133">Transmembrane helix</keyword>
<name>A0ABT2GTA8_9MICO</name>
<organism evidence="2 3">
    <name type="scientific">Herbiconiux aconitum</name>
    <dbReference type="NCBI Taxonomy" id="2970913"/>
    <lineage>
        <taxon>Bacteria</taxon>
        <taxon>Bacillati</taxon>
        <taxon>Actinomycetota</taxon>
        <taxon>Actinomycetes</taxon>
        <taxon>Micrococcales</taxon>
        <taxon>Microbacteriaceae</taxon>
        <taxon>Herbiconiux</taxon>
    </lineage>
</organism>
<feature type="transmembrane region" description="Helical" evidence="1">
    <location>
        <begin position="90"/>
        <end position="116"/>
    </location>
</feature>
<evidence type="ECO:0000256" key="1">
    <source>
        <dbReference type="SAM" id="Phobius"/>
    </source>
</evidence>
<evidence type="ECO:0000313" key="2">
    <source>
        <dbReference type="EMBL" id="MCS5718802.1"/>
    </source>
</evidence>
<gene>
    <name evidence="2" type="ORF">N1027_11720</name>
</gene>
<keyword evidence="3" id="KW-1185">Reference proteome</keyword>
<comment type="caution">
    <text evidence="2">The sequence shown here is derived from an EMBL/GenBank/DDBJ whole genome shotgun (WGS) entry which is preliminary data.</text>
</comment>
<feature type="transmembrane region" description="Helical" evidence="1">
    <location>
        <begin position="56"/>
        <end position="78"/>
    </location>
</feature>
<dbReference type="Proteomes" id="UP001165584">
    <property type="component" value="Unassembled WGS sequence"/>
</dbReference>
<proteinExistence type="predicted"/>
<dbReference type="RefSeq" id="WP_259508086.1">
    <property type="nucleotide sequence ID" value="NZ_JANLCM010000002.1"/>
</dbReference>
<dbReference type="EMBL" id="JANLCM010000002">
    <property type="protein sequence ID" value="MCS5718802.1"/>
    <property type="molecule type" value="Genomic_DNA"/>
</dbReference>
<protein>
    <submittedName>
        <fullName evidence="2">Uncharacterized protein</fullName>
    </submittedName>
</protein>